<accession>A0A8R7PEI4</accession>
<dbReference type="Proteomes" id="UP000015106">
    <property type="component" value="Chromosome 2"/>
</dbReference>
<evidence type="ECO:0000313" key="3">
    <source>
        <dbReference type="Proteomes" id="UP000015106"/>
    </source>
</evidence>
<reference evidence="2" key="2">
    <citation type="submission" date="2018-03" db="EMBL/GenBank/DDBJ databases">
        <title>The Triticum urartu genome reveals the dynamic nature of wheat genome evolution.</title>
        <authorList>
            <person name="Ling H."/>
            <person name="Ma B."/>
            <person name="Shi X."/>
            <person name="Liu H."/>
            <person name="Dong L."/>
            <person name="Sun H."/>
            <person name="Cao Y."/>
            <person name="Gao Q."/>
            <person name="Zheng S."/>
            <person name="Li Y."/>
            <person name="Yu Y."/>
            <person name="Du H."/>
            <person name="Qi M."/>
            <person name="Li Y."/>
            <person name="Yu H."/>
            <person name="Cui Y."/>
            <person name="Wang N."/>
            <person name="Chen C."/>
            <person name="Wu H."/>
            <person name="Zhao Y."/>
            <person name="Zhang J."/>
            <person name="Li Y."/>
            <person name="Zhou W."/>
            <person name="Zhang B."/>
            <person name="Hu W."/>
            <person name="Eijk M."/>
            <person name="Tang J."/>
            <person name="Witsenboer H."/>
            <person name="Zhao S."/>
            <person name="Li Z."/>
            <person name="Zhang A."/>
            <person name="Wang D."/>
            <person name="Liang C."/>
        </authorList>
    </citation>
    <scope>NUCLEOTIDE SEQUENCE [LARGE SCALE GENOMIC DNA]</scope>
    <source>
        <strain evidence="2">cv. G1812</strain>
    </source>
</reference>
<sequence>MVHSNSLYETVEHTQHIALRSYSVGTFYILGPFIQFHFLGVIRHPDMDNAESSSRYPTGHGVGHPQEVSRGRGLPRRTSLPDPSPRASPYVAADNRRTRMARNRNRGLEQKEE</sequence>
<reference evidence="2" key="3">
    <citation type="submission" date="2022-06" db="UniProtKB">
        <authorList>
            <consortium name="EnsemblPlants"/>
        </authorList>
    </citation>
    <scope>IDENTIFICATION</scope>
</reference>
<evidence type="ECO:0000313" key="2">
    <source>
        <dbReference type="EnsemblPlants" id="TuG1812G0200002709.01.T01"/>
    </source>
</evidence>
<organism evidence="2 3">
    <name type="scientific">Triticum urartu</name>
    <name type="common">Red wild einkorn</name>
    <name type="synonym">Crithodium urartu</name>
    <dbReference type="NCBI Taxonomy" id="4572"/>
    <lineage>
        <taxon>Eukaryota</taxon>
        <taxon>Viridiplantae</taxon>
        <taxon>Streptophyta</taxon>
        <taxon>Embryophyta</taxon>
        <taxon>Tracheophyta</taxon>
        <taxon>Spermatophyta</taxon>
        <taxon>Magnoliopsida</taxon>
        <taxon>Liliopsida</taxon>
        <taxon>Poales</taxon>
        <taxon>Poaceae</taxon>
        <taxon>BOP clade</taxon>
        <taxon>Pooideae</taxon>
        <taxon>Triticodae</taxon>
        <taxon>Triticeae</taxon>
        <taxon>Triticinae</taxon>
        <taxon>Triticum</taxon>
    </lineage>
</organism>
<dbReference type="AlphaFoldDB" id="A0A8R7PEI4"/>
<evidence type="ECO:0000256" key="1">
    <source>
        <dbReference type="SAM" id="MobiDB-lite"/>
    </source>
</evidence>
<name>A0A8R7PEI4_TRIUA</name>
<keyword evidence="3" id="KW-1185">Reference proteome</keyword>
<reference evidence="3" key="1">
    <citation type="journal article" date="2013" name="Nature">
        <title>Draft genome of the wheat A-genome progenitor Triticum urartu.</title>
        <authorList>
            <person name="Ling H.Q."/>
            <person name="Zhao S."/>
            <person name="Liu D."/>
            <person name="Wang J."/>
            <person name="Sun H."/>
            <person name="Zhang C."/>
            <person name="Fan H."/>
            <person name="Li D."/>
            <person name="Dong L."/>
            <person name="Tao Y."/>
            <person name="Gao C."/>
            <person name="Wu H."/>
            <person name="Li Y."/>
            <person name="Cui Y."/>
            <person name="Guo X."/>
            <person name="Zheng S."/>
            <person name="Wang B."/>
            <person name="Yu K."/>
            <person name="Liang Q."/>
            <person name="Yang W."/>
            <person name="Lou X."/>
            <person name="Chen J."/>
            <person name="Feng M."/>
            <person name="Jian J."/>
            <person name="Zhang X."/>
            <person name="Luo G."/>
            <person name="Jiang Y."/>
            <person name="Liu J."/>
            <person name="Wang Z."/>
            <person name="Sha Y."/>
            <person name="Zhang B."/>
            <person name="Wu H."/>
            <person name="Tang D."/>
            <person name="Shen Q."/>
            <person name="Xue P."/>
            <person name="Zou S."/>
            <person name="Wang X."/>
            <person name="Liu X."/>
            <person name="Wang F."/>
            <person name="Yang Y."/>
            <person name="An X."/>
            <person name="Dong Z."/>
            <person name="Zhang K."/>
            <person name="Zhang X."/>
            <person name="Luo M.C."/>
            <person name="Dvorak J."/>
            <person name="Tong Y."/>
            <person name="Wang J."/>
            <person name="Yang H."/>
            <person name="Li Z."/>
            <person name="Wang D."/>
            <person name="Zhang A."/>
            <person name="Wang J."/>
        </authorList>
    </citation>
    <scope>NUCLEOTIDE SEQUENCE</scope>
    <source>
        <strain evidence="3">cv. G1812</strain>
    </source>
</reference>
<feature type="region of interest" description="Disordered" evidence="1">
    <location>
        <begin position="47"/>
        <end position="113"/>
    </location>
</feature>
<dbReference type="Gramene" id="TuG1812G0200002709.01.T01">
    <property type="protein sequence ID" value="TuG1812G0200002709.01.T01"/>
    <property type="gene ID" value="TuG1812G0200002709.01"/>
</dbReference>
<dbReference type="EnsemblPlants" id="TuG1812G0200002709.01.T01">
    <property type="protein sequence ID" value="TuG1812G0200002709.01.T01"/>
    <property type="gene ID" value="TuG1812G0200002709.01"/>
</dbReference>
<proteinExistence type="predicted"/>
<protein>
    <submittedName>
        <fullName evidence="2">Uncharacterized protein</fullName>
    </submittedName>
</protein>